<gene>
    <name evidence="2" type="ORF">NKR23_g3844</name>
</gene>
<comment type="caution">
    <text evidence="2">The sequence shown here is derived from an EMBL/GenBank/DDBJ whole genome shotgun (WGS) entry which is preliminary data.</text>
</comment>
<evidence type="ECO:0000313" key="2">
    <source>
        <dbReference type="EMBL" id="KAJ9150382.1"/>
    </source>
</evidence>
<dbReference type="PANTHER" id="PTHR47643:SF2">
    <property type="entry name" value="TPR DOMAIN PROTEIN (AFU_ORTHOLOGUE AFUA_5G12710)"/>
    <property type="match status" value="1"/>
</dbReference>
<dbReference type="EMBL" id="JANBVO010000008">
    <property type="protein sequence ID" value="KAJ9150382.1"/>
    <property type="molecule type" value="Genomic_DNA"/>
</dbReference>
<dbReference type="InterPro" id="IPR011990">
    <property type="entry name" value="TPR-like_helical_dom_sf"/>
</dbReference>
<sequence length="632" mass="69960">MAALDQTLKGQRPPRRRTKGELLRIHASHLRRQCLSQVHDRPVKQPVLGDAYPASTQSIKNLEIMPLAKLRIETRHTGRGIIVKAITAPYTGAAAVSVVEDERGDVDKVAIYNHSHACLLCRIPEGCILAVKEPYYKCNGEKHDYMICIDHPSDVVLLKPRGPIIPAALRVGVDKVRLKSLEEWRSTGDQAFLVHDLPTAIFCYTEALEAASSEGDPIKAGICGKRAGSNLTLGRYDTAGDDALASRTRGPSKWKSYATAGRAAYELRDYGCYNFLKMFETISPQQVHLDHASYVARTYVAESPLHGRGVFASQLIKAEELIPCEKAASMPNQYDPPKASAALFATMVRQLYDNPSLGKSVLELHGGDCPRSGKEGEIIDCIPVVDVYLIESIRLRNCFSSPLSTREDTRPGNEPGNMAKGLWTYASYMNHACVANAMRSFIGDMLILRATRDIAKDDEIFQQYVPVKAHLALRQTQFRQGWGFECRCTLCEGQARSNPESLDKRTQLLKQIEKIAHKRPPSGAKGVASDAAIRTIGRRNHHSKVIIFAMQLPRNFGFFLETDGPNGCDPRDMFKQNDAGFLMTIHIVSAMKHAAGAYRAMGQPELAMQCEAAGKMGYTMITGFENELRLLS</sequence>
<evidence type="ECO:0000259" key="1">
    <source>
        <dbReference type="PROSITE" id="PS50280"/>
    </source>
</evidence>
<keyword evidence="3" id="KW-1185">Reference proteome</keyword>
<dbReference type="Pfam" id="PF00856">
    <property type="entry name" value="SET"/>
    <property type="match status" value="1"/>
</dbReference>
<reference evidence="2" key="1">
    <citation type="submission" date="2022-07" db="EMBL/GenBank/DDBJ databases">
        <title>Fungi with potential for degradation of polypropylene.</title>
        <authorList>
            <person name="Gostincar C."/>
        </authorList>
    </citation>
    <scope>NUCLEOTIDE SEQUENCE</scope>
    <source>
        <strain evidence="2">EXF-13308</strain>
    </source>
</reference>
<dbReference type="InterPro" id="IPR001214">
    <property type="entry name" value="SET_dom"/>
</dbReference>
<dbReference type="CDD" id="cd20071">
    <property type="entry name" value="SET_SMYD"/>
    <property type="match status" value="1"/>
</dbReference>
<protein>
    <submittedName>
        <fullName evidence="2">SET domain-containing protein</fullName>
    </submittedName>
</protein>
<dbReference type="InterPro" id="IPR046341">
    <property type="entry name" value="SET_dom_sf"/>
</dbReference>
<dbReference type="InterPro" id="IPR053209">
    <property type="entry name" value="Gramillin-biosynth_MTr"/>
</dbReference>
<dbReference type="SMART" id="SM00317">
    <property type="entry name" value="SET"/>
    <property type="match status" value="1"/>
</dbReference>
<accession>A0AA38RYI9</accession>
<dbReference type="SUPFAM" id="SSF82199">
    <property type="entry name" value="SET domain"/>
    <property type="match status" value="1"/>
</dbReference>
<feature type="domain" description="SET" evidence="1">
    <location>
        <begin position="296"/>
        <end position="465"/>
    </location>
</feature>
<dbReference type="Proteomes" id="UP001174694">
    <property type="component" value="Unassembled WGS sequence"/>
</dbReference>
<dbReference type="Gene3D" id="2.170.270.10">
    <property type="entry name" value="SET domain"/>
    <property type="match status" value="1"/>
</dbReference>
<evidence type="ECO:0000313" key="3">
    <source>
        <dbReference type="Proteomes" id="UP001174694"/>
    </source>
</evidence>
<dbReference type="PANTHER" id="PTHR47643">
    <property type="entry name" value="TPR DOMAIN PROTEIN (AFU_ORTHOLOGUE AFUA_5G12710)"/>
    <property type="match status" value="1"/>
</dbReference>
<dbReference type="AlphaFoldDB" id="A0AA38RYI9"/>
<dbReference type="Gene3D" id="1.25.40.10">
    <property type="entry name" value="Tetratricopeptide repeat domain"/>
    <property type="match status" value="1"/>
</dbReference>
<dbReference type="SUPFAM" id="SSF48452">
    <property type="entry name" value="TPR-like"/>
    <property type="match status" value="1"/>
</dbReference>
<organism evidence="2 3">
    <name type="scientific">Pleurostoma richardsiae</name>
    <dbReference type="NCBI Taxonomy" id="41990"/>
    <lineage>
        <taxon>Eukaryota</taxon>
        <taxon>Fungi</taxon>
        <taxon>Dikarya</taxon>
        <taxon>Ascomycota</taxon>
        <taxon>Pezizomycotina</taxon>
        <taxon>Sordariomycetes</taxon>
        <taxon>Sordariomycetidae</taxon>
        <taxon>Calosphaeriales</taxon>
        <taxon>Pleurostomataceae</taxon>
        <taxon>Pleurostoma</taxon>
    </lineage>
</organism>
<name>A0AA38RYI9_9PEZI</name>
<proteinExistence type="predicted"/>
<dbReference type="PROSITE" id="PS50280">
    <property type="entry name" value="SET"/>
    <property type="match status" value="1"/>
</dbReference>